<dbReference type="EMBL" id="QWIM01002590">
    <property type="protein sequence ID" value="RMY10794.1"/>
    <property type="molecule type" value="Genomic_DNA"/>
</dbReference>
<proteinExistence type="predicted"/>
<dbReference type="PANTHER" id="PTHR40265:SF1">
    <property type="entry name" value="GLYOXALASE-LIKE DOMAIN-CONTAINING PROTEIN"/>
    <property type="match status" value="1"/>
</dbReference>
<dbReference type="Proteomes" id="UP000276864">
    <property type="component" value="Unassembled WGS sequence"/>
</dbReference>
<organism evidence="2 3">
    <name type="scientific">Hortaea werneckii</name>
    <name type="common">Black yeast</name>
    <name type="synonym">Cladosporium werneckii</name>
    <dbReference type="NCBI Taxonomy" id="91943"/>
    <lineage>
        <taxon>Eukaryota</taxon>
        <taxon>Fungi</taxon>
        <taxon>Dikarya</taxon>
        <taxon>Ascomycota</taxon>
        <taxon>Pezizomycotina</taxon>
        <taxon>Dothideomycetes</taxon>
        <taxon>Dothideomycetidae</taxon>
        <taxon>Mycosphaerellales</taxon>
        <taxon>Teratosphaeriaceae</taxon>
        <taxon>Hortaea</taxon>
    </lineage>
</organism>
<sequence>MPRKTNALLDHVVLLLPYEDIIDPPSWITDKFHVSPGGKHADGRTENKLVLFRDGTYLELVAFTRDDSEKRKGHFWGDKANGVIDLALTPRESLDVSALRDRLGEAGSDISYADPVEGGRRTADRQELKWKVTFPAPGVERGLVPFFCEDLTPRERRVPAMNGNTHHPCGAVGLSGVVIEVSDGHYERLNKSMGAIVNAAPIEQGRYPLGTPFEIGRPDQPSVWIRRRPLDGEKEMQLKLVVQCPGKGDQPNLEQRVGEGVVLIDMDEDTVGRSGKDKVDGTAVQMTPASVASGTQLCRSFVSRSQPQMNDNIVQWQRHSRMA</sequence>
<dbReference type="InterPro" id="IPR029068">
    <property type="entry name" value="Glyas_Bleomycin-R_OHBP_Dase"/>
</dbReference>
<protein>
    <recommendedName>
        <fullName evidence="1">Glyoxalase-like domain-containing protein</fullName>
    </recommendedName>
</protein>
<evidence type="ECO:0000313" key="2">
    <source>
        <dbReference type="EMBL" id="RMY10794.1"/>
    </source>
</evidence>
<dbReference type="Gene3D" id="3.10.180.10">
    <property type="entry name" value="2,3-Dihydroxybiphenyl 1,2-Dioxygenase, domain 1"/>
    <property type="match status" value="1"/>
</dbReference>
<name>A0A3M6Z696_HORWE</name>
<evidence type="ECO:0000259" key="1">
    <source>
        <dbReference type="Pfam" id="PF13468"/>
    </source>
</evidence>
<accession>A0A3M6Z696</accession>
<dbReference type="AlphaFoldDB" id="A0A3M6Z696"/>
<dbReference type="PANTHER" id="PTHR40265">
    <property type="entry name" value="BLL2707 PROTEIN"/>
    <property type="match status" value="1"/>
</dbReference>
<dbReference type="InterPro" id="IPR025870">
    <property type="entry name" value="Glyoxalase-like_dom"/>
</dbReference>
<feature type="domain" description="Glyoxalase-like" evidence="1">
    <location>
        <begin position="9"/>
        <end position="183"/>
    </location>
</feature>
<dbReference type="Pfam" id="PF13468">
    <property type="entry name" value="Glyoxalase_3"/>
    <property type="match status" value="1"/>
</dbReference>
<comment type="caution">
    <text evidence="2">The sequence shown here is derived from an EMBL/GenBank/DDBJ whole genome shotgun (WGS) entry which is preliminary data.</text>
</comment>
<evidence type="ECO:0000313" key="3">
    <source>
        <dbReference type="Proteomes" id="UP000276864"/>
    </source>
</evidence>
<gene>
    <name evidence="2" type="ORF">D0866_14436</name>
</gene>
<reference evidence="2 3" key="1">
    <citation type="journal article" date="2018" name="BMC Genomics">
        <title>Genomic evidence for intraspecific hybridization in a clonal and extremely halotolerant yeast.</title>
        <authorList>
            <person name="Gostincar C."/>
            <person name="Stajich J.E."/>
            <person name="Zupancic J."/>
            <person name="Zalar P."/>
            <person name="Gunde-Cimerman N."/>
        </authorList>
    </citation>
    <scope>NUCLEOTIDE SEQUENCE [LARGE SCALE GENOMIC DNA]</scope>
    <source>
        <strain evidence="2 3">EXF-6651</strain>
    </source>
</reference>